<accession>A0ABS4G0U9</accession>
<evidence type="ECO:0000256" key="9">
    <source>
        <dbReference type="ARBA" id="ARBA00023136"/>
    </source>
</evidence>
<keyword evidence="8" id="KW-0811">Translocation</keyword>
<evidence type="ECO:0000313" key="11">
    <source>
        <dbReference type="EMBL" id="MBP1918164.1"/>
    </source>
</evidence>
<reference evidence="11 12" key="1">
    <citation type="submission" date="2021-03" db="EMBL/GenBank/DDBJ databases">
        <title>Genomic Encyclopedia of Type Strains, Phase IV (KMG-IV): sequencing the most valuable type-strain genomes for metagenomic binning, comparative biology and taxonomic classification.</title>
        <authorList>
            <person name="Goeker M."/>
        </authorList>
    </citation>
    <scope>NUCLEOTIDE SEQUENCE [LARGE SCALE GENOMIC DNA]</scope>
    <source>
        <strain evidence="11 12">DSM 6139</strain>
    </source>
</reference>
<dbReference type="Pfam" id="PF02699">
    <property type="entry name" value="YajC"/>
    <property type="match status" value="1"/>
</dbReference>
<keyword evidence="6" id="KW-0653">Protein transport</keyword>
<keyword evidence="4" id="KW-1003">Cell membrane</keyword>
<comment type="caution">
    <text evidence="11">The sequence shown here is derived from an EMBL/GenBank/DDBJ whole genome shotgun (WGS) entry which is preliminary data.</text>
</comment>
<sequence length="94" mass="10576">MTEIIMQSWPILILLAVFYFLTFMPEQKRRKAYLELIGSLKTGDIVTTRGGIVGRIAVISEDKIILETGPDAVRIEMARNAVANLVRKETNPDD</sequence>
<keyword evidence="5 10" id="KW-0812">Transmembrane</keyword>
<evidence type="ECO:0000256" key="8">
    <source>
        <dbReference type="ARBA" id="ARBA00023010"/>
    </source>
</evidence>
<dbReference type="Proteomes" id="UP001519271">
    <property type="component" value="Unassembled WGS sequence"/>
</dbReference>
<evidence type="ECO:0000256" key="5">
    <source>
        <dbReference type="ARBA" id="ARBA00022692"/>
    </source>
</evidence>
<evidence type="ECO:0000256" key="10">
    <source>
        <dbReference type="SAM" id="Phobius"/>
    </source>
</evidence>
<dbReference type="PANTHER" id="PTHR33909">
    <property type="entry name" value="SEC TRANSLOCON ACCESSORY COMPLEX SUBUNIT YAJC"/>
    <property type="match status" value="1"/>
</dbReference>
<keyword evidence="12" id="KW-1185">Reference proteome</keyword>
<feature type="transmembrane region" description="Helical" evidence="10">
    <location>
        <begin position="6"/>
        <end position="24"/>
    </location>
</feature>
<evidence type="ECO:0000256" key="7">
    <source>
        <dbReference type="ARBA" id="ARBA00022989"/>
    </source>
</evidence>
<dbReference type="PRINTS" id="PR01853">
    <property type="entry name" value="YAJCTRNLCASE"/>
</dbReference>
<dbReference type="NCBIfam" id="TIGR00739">
    <property type="entry name" value="yajC"/>
    <property type="match status" value="1"/>
</dbReference>
<evidence type="ECO:0000256" key="1">
    <source>
        <dbReference type="ARBA" id="ARBA00004162"/>
    </source>
</evidence>
<comment type="subcellular location">
    <subcellularLocation>
        <location evidence="1">Cell membrane</location>
        <topology evidence="1">Single-pass membrane protein</topology>
    </subcellularLocation>
</comment>
<evidence type="ECO:0000256" key="4">
    <source>
        <dbReference type="ARBA" id="ARBA00022475"/>
    </source>
</evidence>
<gene>
    <name evidence="11" type="ORF">J2Z34_000635</name>
</gene>
<dbReference type="RefSeq" id="WP_245250488.1">
    <property type="nucleotide sequence ID" value="NZ_JAGGKC010000003.1"/>
</dbReference>
<dbReference type="SMART" id="SM01323">
    <property type="entry name" value="YajC"/>
    <property type="match status" value="1"/>
</dbReference>
<comment type="similarity">
    <text evidence="2">Belongs to the YajC family.</text>
</comment>
<protein>
    <submittedName>
        <fullName evidence="11">Preprotein translocase subunit YajC</fullName>
    </submittedName>
</protein>
<evidence type="ECO:0000256" key="2">
    <source>
        <dbReference type="ARBA" id="ARBA00006742"/>
    </source>
</evidence>
<evidence type="ECO:0000256" key="3">
    <source>
        <dbReference type="ARBA" id="ARBA00022448"/>
    </source>
</evidence>
<dbReference type="EMBL" id="JAGGKC010000003">
    <property type="protein sequence ID" value="MBP1918164.1"/>
    <property type="molecule type" value="Genomic_DNA"/>
</dbReference>
<keyword evidence="7 10" id="KW-1133">Transmembrane helix</keyword>
<name>A0ABS4G0U9_9CLOT</name>
<organism evidence="11 12">
    <name type="scientific">Youngiibacter multivorans</name>
    <dbReference type="NCBI Taxonomy" id="937251"/>
    <lineage>
        <taxon>Bacteria</taxon>
        <taxon>Bacillati</taxon>
        <taxon>Bacillota</taxon>
        <taxon>Clostridia</taxon>
        <taxon>Eubacteriales</taxon>
        <taxon>Clostridiaceae</taxon>
        <taxon>Youngiibacter</taxon>
    </lineage>
</organism>
<evidence type="ECO:0000256" key="6">
    <source>
        <dbReference type="ARBA" id="ARBA00022927"/>
    </source>
</evidence>
<keyword evidence="3" id="KW-0813">Transport</keyword>
<dbReference type="PANTHER" id="PTHR33909:SF1">
    <property type="entry name" value="SEC TRANSLOCON ACCESSORY COMPLEX SUBUNIT YAJC"/>
    <property type="match status" value="1"/>
</dbReference>
<proteinExistence type="inferred from homology"/>
<dbReference type="InterPro" id="IPR003849">
    <property type="entry name" value="Preprotein_translocase_YajC"/>
</dbReference>
<evidence type="ECO:0000313" key="12">
    <source>
        <dbReference type="Proteomes" id="UP001519271"/>
    </source>
</evidence>
<keyword evidence="9 10" id="KW-0472">Membrane</keyword>